<dbReference type="AlphaFoldDB" id="A0A917LE73"/>
<gene>
    <name evidence="2" type="ORF">GCM10012282_64830</name>
</gene>
<sequence length="65" mass="6013">MGGAGGPGAGLADGAGEHDELEVSGGLRLAGLGPGAAPDIRSGVRAGGVGSGQGGCGLSIERRKD</sequence>
<evidence type="ECO:0000256" key="1">
    <source>
        <dbReference type="SAM" id="MobiDB-lite"/>
    </source>
</evidence>
<feature type="compositionally biased region" description="Gly residues" evidence="1">
    <location>
        <begin position="1"/>
        <end position="13"/>
    </location>
</feature>
<feature type="region of interest" description="Disordered" evidence="1">
    <location>
        <begin position="1"/>
        <end position="65"/>
    </location>
</feature>
<proteinExistence type="predicted"/>
<organism evidence="2 3">
    <name type="scientific">Streptomyces lacrimifluminis</name>
    <dbReference type="NCBI Taxonomy" id="1500077"/>
    <lineage>
        <taxon>Bacteria</taxon>
        <taxon>Bacillati</taxon>
        <taxon>Actinomycetota</taxon>
        <taxon>Actinomycetes</taxon>
        <taxon>Kitasatosporales</taxon>
        <taxon>Streptomycetaceae</taxon>
        <taxon>Streptomyces</taxon>
    </lineage>
</organism>
<feature type="compositionally biased region" description="Gly residues" evidence="1">
    <location>
        <begin position="45"/>
        <end position="57"/>
    </location>
</feature>
<name>A0A917LE73_9ACTN</name>
<comment type="caution">
    <text evidence="2">The sequence shown here is derived from an EMBL/GenBank/DDBJ whole genome shotgun (WGS) entry which is preliminary data.</text>
</comment>
<reference evidence="2" key="1">
    <citation type="journal article" date="2014" name="Int. J. Syst. Evol. Microbiol.">
        <title>Complete genome sequence of Corynebacterium casei LMG S-19264T (=DSM 44701T), isolated from a smear-ripened cheese.</title>
        <authorList>
            <consortium name="US DOE Joint Genome Institute (JGI-PGF)"/>
            <person name="Walter F."/>
            <person name="Albersmeier A."/>
            <person name="Kalinowski J."/>
            <person name="Ruckert C."/>
        </authorList>
    </citation>
    <scope>NUCLEOTIDE SEQUENCE</scope>
    <source>
        <strain evidence="2">CGMCC 4.7272</strain>
    </source>
</reference>
<feature type="compositionally biased region" description="Low complexity" evidence="1">
    <location>
        <begin position="25"/>
        <end position="44"/>
    </location>
</feature>
<evidence type="ECO:0000313" key="3">
    <source>
        <dbReference type="Proteomes" id="UP000625682"/>
    </source>
</evidence>
<keyword evidence="3" id="KW-1185">Reference proteome</keyword>
<reference evidence="2" key="2">
    <citation type="submission" date="2020-09" db="EMBL/GenBank/DDBJ databases">
        <authorList>
            <person name="Sun Q."/>
            <person name="Zhou Y."/>
        </authorList>
    </citation>
    <scope>NUCLEOTIDE SEQUENCE</scope>
    <source>
        <strain evidence="2">CGMCC 4.7272</strain>
    </source>
</reference>
<evidence type="ECO:0000313" key="2">
    <source>
        <dbReference type="EMBL" id="GGJ58485.1"/>
    </source>
</evidence>
<protein>
    <submittedName>
        <fullName evidence="2">Uncharacterized protein</fullName>
    </submittedName>
</protein>
<dbReference type="EMBL" id="BMMU01000028">
    <property type="protein sequence ID" value="GGJ58485.1"/>
    <property type="molecule type" value="Genomic_DNA"/>
</dbReference>
<dbReference type="Proteomes" id="UP000625682">
    <property type="component" value="Unassembled WGS sequence"/>
</dbReference>
<accession>A0A917LE73</accession>